<dbReference type="PROSITE" id="PS50045">
    <property type="entry name" value="SIGMA54_INTERACT_4"/>
    <property type="match status" value="1"/>
</dbReference>
<protein>
    <submittedName>
        <fullName evidence="9">Sigma-54-dependent Fis family transcriptional regulator</fullName>
    </submittedName>
</protein>
<dbReference type="Pfam" id="PF25601">
    <property type="entry name" value="AAA_lid_14"/>
    <property type="match status" value="1"/>
</dbReference>
<keyword evidence="4" id="KW-0238">DNA-binding</keyword>
<dbReference type="InterPro" id="IPR002197">
    <property type="entry name" value="HTH_Fis"/>
</dbReference>
<dbReference type="SUPFAM" id="SSF52540">
    <property type="entry name" value="P-loop containing nucleoside triphosphate hydrolases"/>
    <property type="match status" value="1"/>
</dbReference>
<dbReference type="InterPro" id="IPR003593">
    <property type="entry name" value="AAA+_ATPase"/>
</dbReference>
<dbReference type="InterPro" id="IPR027417">
    <property type="entry name" value="P-loop_NTPase"/>
</dbReference>
<keyword evidence="1" id="KW-0547">Nucleotide-binding</keyword>
<evidence type="ECO:0000259" key="8">
    <source>
        <dbReference type="PROSITE" id="PS50110"/>
    </source>
</evidence>
<dbReference type="SMART" id="SM00382">
    <property type="entry name" value="AAA"/>
    <property type="match status" value="1"/>
</dbReference>
<keyword evidence="6" id="KW-0597">Phosphoprotein</keyword>
<dbReference type="Gene3D" id="1.10.10.60">
    <property type="entry name" value="Homeodomain-like"/>
    <property type="match status" value="1"/>
</dbReference>
<evidence type="ECO:0000256" key="6">
    <source>
        <dbReference type="PROSITE-ProRule" id="PRU00169"/>
    </source>
</evidence>
<dbReference type="Gene3D" id="3.40.50.300">
    <property type="entry name" value="P-loop containing nucleotide triphosphate hydrolases"/>
    <property type="match status" value="1"/>
</dbReference>
<dbReference type="GO" id="GO:0043565">
    <property type="term" value="F:sequence-specific DNA binding"/>
    <property type="evidence" value="ECO:0007669"/>
    <property type="project" value="InterPro"/>
</dbReference>
<dbReference type="Gene3D" id="1.10.8.60">
    <property type="match status" value="1"/>
</dbReference>
<evidence type="ECO:0000313" key="10">
    <source>
        <dbReference type="Proteomes" id="UP000265816"/>
    </source>
</evidence>
<evidence type="ECO:0000256" key="3">
    <source>
        <dbReference type="ARBA" id="ARBA00023015"/>
    </source>
</evidence>
<dbReference type="PROSITE" id="PS50110">
    <property type="entry name" value="RESPONSE_REGULATORY"/>
    <property type="match status" value="1"/>
</dbReference>
<evidence type="ECO:0000256" key="4">
    <source>
        <dbReference type="ARBA" id="ARBA00023125"/>
    </source>
</evidence>
<dbReference type="InterPro" id="IPR009057">
    <property type="entry name" value="Homeodomain-like_sf"/>
</dbReference>
<dbReference type="Gene3D" id="3.40.50.2300">
    <property type="match status" value="1"/>
</dbReference>
<dbReference type="InterPro" id="IPR011006">
    <property type="entry name" value="CheY-like_superfamily"/>
</dbReference>
<keyword evidence="5" id="KW-0804">Transcription</keyword>
<dbReference type="InterPro" id="IPR025943">
    <property type="entry name" value="Sigma_54_int_dom_ATP-bd_2"/>
</dbReference>
<comment type="caution">
    <text evidence="9">The sequence shown here is derived from an EMBL/GenBank/DDBJ whole genome shotgun (WGS) entry which is preliminary data.</text>
</comment>
<dbReference type="SUPFAM" id="SSF46689">
    <property type="entry name" value="Homeodomain-like"/>
    <property type="match status" value="1"/>
</dbReference>
<accession>A0A398AWD4</accession>
<dbReference type="InterPro" id="IPR025662">
    <property type="entry name" value="Sigma_54_int_dom_ATP-bd_1"/>
</dbReference>
<name>A0A398AWD4_9BACI</name>
<dbReference type="FunFam" id="3.40.50.300:FF:000006">
    <property type="entry name" value="DNA-binding transcriptional regulator NtrC"/>
    <property type="match status" value="1"/>
</dbReference>
<dbReference type="Proteomes" id="UP000265816">
    <property type="component" value="Unassembled WGS sequence"/>
</dbReference>
<feature type="domain" description="Response regulatory" evidence="8">
    <location>
        <begin position="4"/>
        <end position="117"/>
    </location>
</feature>
<keyword evidence="2" id="KW-0067">ATP-binding</keyword>
<proteinExistence type="predicted"/>
<dbReference type="Pfam" id="PF00072">
    <property type="entry name" value="Response_reg"/>
    <property type="match status" value="1"/>
</dbReference>
<keyword evidence="10" id="KW-1185">Reference proteome</keyword>
<dbReference type="PROSITE" id="PS00676">
    <property type="entry name" value="SIGMA54_INTERACT_2"/>
    <property type="match status" value="1"/>
</dbReference>
<feature type="modified residue" description="4-aspartylphosphate" evidence="6">
    <location>
        <position position="52"/>
    </location>
</feature>
<evidence type="ECO:0000256" key="2">
    <source>
        <dbReference type="ARBA" id="ARBA00022840"/>
    </source>
</evidence>
<keyword evidence="3" id="KW-0805">Transcription regulation</keyword>
<dbReference type="InterPro" id="IPR001789">
    <property type="entry name" value="Sig_transdc_resp-reg_receiver"/>
</dbReference>
<dbReference type="PANTHER" id="PTHR32071">
    <property type="entry name" value="TRANSCRIPTIONAL REGULATORY PROTEIN"/>
    <property type="match status" value="1"/>
</dbReference>
<organism evidence="9 10">
    <name type="scientific">Mesobacillus zeae</name>
    <dbReference type="NCBI Taxonomy" id="1917180"/>
    <lineage>
        <taxon>Bacteria</taxon>
        <taxon>Bacillati</taxon>
        <taxon>Bacillota</taxon>
        <taxon>Bacilli</taxon>
        <taxon>Bacillales</taxon>
        <taxon>Bacillaceae</taxon>
        <taxon>Mesobacillus</taxon>
    </lineage>
</organism>
<dbReference type="RefSeq" id="WP_119114727.1">
    <property type="nucleotide sequence ID" value="NZ_CBCSEO010000020.1"/>
</dbReference>
<evidence type="ECO:0000259" key="7">
    <source>
        <dbReference type="PROSITE" id="PS50045"/>
    </source>
</evidence>
<dbReference type="InterPro" id="IPR002078">
    <property type="entry name" value="Sigma_54_int"/>
</dbReference>
<evidence type="ECO:0000256" key="1">
    <source>
        <dbReference type="ARBA" id="ARBA00022741"/>
    </source>
</evidence>
<feature type="domain" description="Sigma-54 factor interaction" evidence="7">
    <location>
        <begin position="142"/>
        <end position="371"/>
    </location>
</feature>
<dbReference type="AlphaFoldDB" id="A0A398AWD4"/>
<dbReference type="CDD" id="cd00009">
    <property type="entry name" value="AAA"/>
    <property type="match status" value="1"/>
</dbReference>
<sequence>MKPFVLVLDDEPAIGSSLKFALEDEFRVEACTLVDEAYRILQQQEVHVVLLDWQLGKDDGLDVIPKIIEMCPYISVIMMTAYGTIQSSVEAIKRGAFHYITKPPEISELVLLIHKAVEHQNLYNQVRELSQQIEKIKGYDQLIGESSLMQKVFSVINTVKDIDSSVLITGESGTGKELVARAIHRNGKRSKGPFIAVNCAAIPEPLLESELFGYVKGAFTGAVSSRTGKVEAAHGGTLFLDEIGEMPVHLQAKLLRFLQEKEVTPIGANSPVKVDVRIISATNKNLQGMIEKAEFREDLYFRLNVIPLELPPLREKKEDLLLLVPHFLNRYAAEMSRPVPQIAPDAMRALRQFTYPGNIRQLGNILEYAVAMAKNGVITVAELPFIASETGSVTASLDEEILEDSLVIPIPSSLRQAEKKLIQAVTEFCDGNRRQTALLLEISERNLRNKLNQYREEEK</sequence>
<dbReference type="GO" id="GO:0006355">
    <property type="term" value="P:regulation of DNA-templated transcription"/>
    <property type="evidence" value="ECO:0007669"/>
    <property type="project" value="InterPro"/>
</dbReference>
<evidence type="ECO:0000313" key="9">
    <source>
        <dbReference type="EMBL" id="RID81967.1"/>
    </source>
</evidence>
<gene>
    <name evidence="9" type="ORF">D1970_20590</name>
</gene>
<dbReference type="Pfam" id="PF00158">
    <property type="entry name" value="Sigma54_activat"/>
    <property type="match status" value="1"/>
</dbReference>
<dbReference type="InterPro" id="IPR025944">
    <property type="entry name" value="Sigma_54_int_dom_CS"/>
</dbReference>
<dbReference type="OrthoDB" id="9771372at2"/>
<dbReference type="InterPro" id="IPR058031">
    <property type="entry name" value="AAA_lid_NorR"/>
</dbReference>
<dbReference type="EMBL" id="QWVT01000045">
    <property type="protein sequence ID" value="RID81967.1"/>
    <property type="molecule type" value="Genomic_DNA"/>
</dbReference>
<dbReference type="GO" id="GO:0000160">
    <property type="term" value="P:phosphorelay signal transduction system"/>
    <property type="evidence" value="ECO:0007669"/>
    <property type="project" value="InterPro"/>
</dbReference>
<dbReference type="PROSITE" id="PS00688">
    <property type="entry name" value="SIGMA54_INTERACT_3"/>
    <property type="match status" value="1"/>
</dbReference>
<dbReference type="SUPFAM" id="SSF52172">
    <property type="entry name" value="CheY-like"/>
    <property type="match status" value="1"/>
</dbReference>
<dbReference type="Pfam" id="PF02954">
    <property type="entry name" value="HTH_8"/>
    <property type="match status" value="1"/>
</dbReference>
<evidence type="ECO:0000256" key="5">
    <source>
        <dbReference type="ARBA" id="ARBA00023163"/>
    </source>
</evidence>
<dbReference type="SMART" id="SM00448">
    <property type="entry name" value="REC"/>
    <property type="match status" value="1"/>
</dbReference>
<dbReference type="GO" id="GO:0005524">
    <property type="term" value="F:ATP binding"/>
    <property type="evidence" value="ECO:0007669"/>
    <property type="project" value="UniProtKB-KW"/>
</dbReference>
<dbReference type="PROSITE" id="PS00675">
    <property type="entry name" value="SIGMA54_INTERACT_1"/>
    <property type="match status" value="1"/>
</dbReference>
<reference evidence="9 10" key="1">
    <citation type="submission" date="2018-08" db="EMBL/GenBank/DDBJ databases">
        <title>Bacillus jemisoniae sp. nov., Bacillus chryseoplanitiae sp. nov., Bacillus resnikiae sp. nov., and Bacillus frankliniae sp. nov., isolated from Viking spacecraft and associated surfaces.</title>
        <authorList>
            <person name="Seuylemezian A."/>
            <person name="Vaishampayan P."/>
        </authorList>
    </citation>
    <scope>NUCLEOTIDE SEQUENCE [LARGE SCALE GENOMIC DNA]</scope>
    <source>
        <strain evidence="9 10">JJ-247</strain>
    </source>
</reference>